<dbReference type="PANTHER" id="PTHR43140">
    <property type="entry name" value="TYPE-1 RESTRICTION ENZYME ECOKI SPECIFICITY PROTEIN"/>
    <property type="match status" value="1"/>
</dbReference>
<dbReference type="InterPro" id="IPR000055">
    <property type="entry name" value="Restrct_endonuc_typeI_TRD"/>
</dbReference>
<keyword evidence="7" id="KW-1185">Reference proteome</keyword>
<keyword evidence="6" id="KW-0255">Endonuclease</keyword>
<evidence type="ECO:0000313" key="7">
    <source>
        <dbReference type="Proteomes" id="UP001469365"/>
    </source>
</evidence>
<dbReference type="Proteomes" id="UP001469365">
    <property type="component" value="Unassembled WGS sequence"/>
</dbReference>
<dbReference type="Gene3D" id="3.90.220.20">
    <property type="entry name" value="DNA methylase specificity domains"/>
    <property type="match status" value="2"/>
</dbReference>
<organism evidence="6 7">
    <name type="scientific">Paenibacillus filicis</name>
    <dbReference type="NCBI Taxonomy" id="669464"/>
    <lineage>
        <taxon>Bacteria</taxon>
        <taxon>Bacillati</taxon>
        <taxon>Bacillota</taxon>
        <taxon>Bacilli</taxon>
        <taxon>Bacillales</taxon>
        <taxon>Paenibacillaceae</taxon>
        <taxon>Paenibacillus</taxon>
    </lineage>
</organism>
<accession>A0ABU9DND6</accession>
<keyword evidence="2" id="KW-0680">Restriction system</keyword>
<comment type="subunit">
    <text evidence="4">The methyltransferase is composed of M and S polypeptides.</text>
</comment>
<gene>
    <name evidence="6" type="ORF">WMW72_20335</name>
</gene>
<sequence length="418" mass="48009">MLVNREDKKIKYLCTLINQKANETDNEKIYIGLENVEPKTSRLLINEDAPAEVDGQSNLFYKNNVLFSKLRPYLAKGFAADFEGRCSGEFLVLQTSDKISPNFLNYLMLSYHFIDNVNSSTYGAKMPRANWDYIGNMKVVVPAIGVQKSIVDLLNERTHKIDLMVEKKQKLIDLLQEKRQAIIDEAVTKGLNLEVPMKDSKIEWLGTIPVNWSINKIGRVYSIDMGKMNQSESKNSNDTYIRYLKSINTQWFKCDLKSEQYMWCNSIEINKIDVQPGDVLVCEGGEVGRACVVEEVPGKMIIEKSLHRVRSTEKAENKFLLYLLKCIAQNGWFDVLCNKSTIPHLTAEKLKQIRIPLPPLNEQKLIVNHLDEKMISIDLLVSKINHQIEKLQEYRQSLISEAVTGKIDVREYIEEVVQ</sequence>
<comment type="similarity">
    <text evidence="1">Belongs to the type-I restriction system S methylase family.</text>
</comment>
<evidence type="ECO:0000259" key="5">
    <source>
        <dbReference type="Pfam" id="PF01420"/>
    </source>
</evidence>
<dbReference type="PANTHER" id="PTHR43140:SF1">
    <property type="entry name" value="TYPE I RESTRICTION ENZYME ECOKI SPECIFICITY SUBUNIT"/>
    <property type="match status" value="1"/>
</dbReference>
<dbReference type="RefSeq" id="WP_341417381.1">
    <property type="nucleotide sequence ID" value="NZ_JBBPCC010000013.1"/>
</dbReference>
<feature type="domain" description="Type I restriction modification DNA specificity" evidence="5">
    <location>
        <begin position="7"/>
        <end position="171"/>
    </location>
</feature>
<evidence type="ECO:0000256" key="2">
    <source>
        <dbReference type="ARBA" id="ARBA00022747"/>
    </source>
</evidence>
<keyword evidence="3" id="KW-0238">DNA-binding</keyword>
<dbReference type="Gene3D" id="1.10.287.1120">
    <property type="entry name" value="Bipartite methylase S protein"/>
    <property type="match status" value="1"/>
</dbReference>
<keyword evidence="6" id="KW-0540">Nuclease</keyword>
<name>A0ABU9DND6_9BACL</name>
<evidence type="ECO:0000256" key="1">
    <source>
        <dbReference type="ARBA" id="ARBA00010923"/>
    </source>
</evidence>
<proteinExistence type="inferred from homology"/>
<evidence type="ECO:0000313" key="6">
    <source>
        <dbReference type="EMBL" id="MEK8130259.1"/>
    </source>
</evidence>
<dbReference type="EMBL" id="JBBPCC010000013">
    <property type="protein sequence ID" value="MEK8130259.1"/>
    <property type="molecule type" value="Genomic_DNA"/>
</dbReference>
<reference evidence="6 7" key="1">
    <citation type="submission" date="2024-04" db="EMBL/GenBank/DDBJ databases">
        <title>draft genome sequnece of Paenibacillus filicis.</title>
        <authorList>
            <person name="Kim D.-U."/>
        </authorList>
    </citation>
    <scope>NUCLEOTIDE SEQUENCE [LARGE SCALE GENOMIC DNA]</scope>
    <source>
        <strain evidence="6 7">KACC14197</strain>
    </source>
</reference>
<evidence type="ECO:0000256" key="3">
    <source>
        <dbReference type="ARBA" id="ARBA00023125"/>
    </source>
</evidence>
<keyword evidence="6" id="KW-0378">Hydrolase</keyword>
<protein>
    <submittedName>
        <fullName evidence="6">Restriction endonuclease subunit S</fullName>
    </submittedName>
</protein>
<dbReference type="Pfam" id="PF01420">
    <property type="entry name" value="Methylase_S"/>
    <property type="match status" value="2"/>
</dbReference>
<comment type="caution">
    <text evidence="6">The sequence shown here is derived from an EMBL/GenBank/DDBJ whole genome shotgun (WGS) entry which is preliminary data.</text>
</comment>
<dbReference type="SUPFAM" id="SSF116734">
    <property type="entry name" value="DNA methylase specificity domain"/>
    <property type="match status" value="2"/>
</dbReference>
<evidence type="ECO:0000256" key="4">
    <source>
        <dbReference type="ARBA" id="ARBA00038652"/>
    </source>
</evidence>
<dbReference type="GO" id="GO:0004519">
    <property type="term" value="F:endonuclease activity"/>
    <property type="evidence" value="ECO:0007669"/>
    <property type="project" value="UniProtKB-KW"/>
</dbReference>
<dbReference type="InterPro" id="IPR044946">
    <property type="entry name" value="Restrct_endonuc_typeI_TRD_sf"/>
</dbReference>
<feature type="domain" description="Type I restriction modification DNA specificity" evidence="5">
    <location>
        <begin position="209"/>
        <end position="389"/>
    </location>
</feature>
<dbReference type="InterPro" id="IPR051212">
    <property type="entry name" value="Type-I_RE_S_subunit"/>
</dbReference>